<keyword evidence="9" id="KW-1185">Reference proteome</keyword>
<dbReference type="Proteomes" id="UP001158067">
    <property type="component" value="Unassembled WGS sequence"/>
</dbReference>
<reference evidence="8 9" key="1">
    <citation type="submission" date="2017-05" db="EMBL/GenBank/DDBJ databases">
        <authorList>
            <person name="Varghese N."/>
            <person name="Submissions S."/>
        </authorList>
    </citation>
    <scope>NUCLEOTIDE SEQUENCE [LARGE SCALE GENOMIC DNA]</scope>
    <source>
        <strain evidence="8 9">DSM 25457</strain>
    </source>
</reference>
<organism evidence="8 9">
    <name type="scientific">Neorhodopirellula lusitana</name>
    <dbReference type="NCBI Taxonomy" id="445327"/>
    <lineage>
        <taxon>Bacteria</taxon>
        <taxon>Pseudomonadati</taxon>
        <taxon>Planctomycetota</taxon>
        <taxon>Planctomycetia</taxon>
        <taxon>Pirellulales</taxon>
        <taxon>Pirellulaceae</taxon>
        <taxon>Neorhodopirellula</taxon>
    </lineage>
</organism>
<evidence type="ECO:0000313" key="9">
    <source>
        <dbReference type="Proteomes" id="UP001158067"/>
    </source>
</evidence>
<feature type="compositionally biased region" description="Acidic residues" evidence="5">
    <location>
        <begin position="517"/>
        <end position="527"/>
    </location>
</feature>
<feature type="region of interest" description="Disordered" evidence="5">
    <location>
        <begin position="516"/>
        <end position="556"/>
    </location>
</feature>
<dbReference type="InterPro" id="IPR011990">
    <property type="entry name" value="TPR-like_helical_dom_sf"/>
</dbReference>
<accession>A0ABY1PP24</accession>
<feature type="transmembrane region" description="Helical" evidence="6">
    <location>
        <begin position="317"/>
        <end position="339"/>
    </location>
</feature>
<evidence type="ECO:0000256" key="2">
    <source>
        <dbReference type="ARBA" id="ARBA00022692"/>
    </source>
</evidence>
<dbReference type="Gene3D" id="1.25.40.10">
    <property type="entry name" value="Tetratricopeptide repeat domain"/>
    <property type="match status" value="1"/>
</dbReference>
<dbReference type="PANTHER" id="PTHR37422">
    <property type="entry name" value="TEICHURONIC ACID BIOSYNTHESIS PROTEIN TUAE"/>
    <property type="match status" value="1"/>
</dbReference>
<evidence type="ECO:0000256" key="1">
    <source>
        <dbReference type="ARBA" id="ARBA00004141"/>
    </source>
</evidence>
<dbReference type="SUPFAM" id="SSF48452">
    <property type="entry name" value="TPR-like"/>
    <property type="match status" value="1"/>
</dbReference>
<keyword evidence="2 6" id="KW-0812">Transmembrane</keyword>
<proteinExistence type="predicted"/>
<gene>
    <name evidence="8" type="ORF">SAMN06265222_101402</name>
</gene>
<dbReference type="PANTHER" id="PTHR37422:SF23">
    <property type="entry name" value="TEICHURONIC ACID BIOSYNTHESIS PROTEIN TUAE"/>
    <property type="match status" value="1"/>
</dbReference>
<keyword evidence="3 6" id="KW-1133">Transmembrane helix</keyword>
<keyword evidence="8" id="KW-0436">Ligase</keyword>
<evidence type="ECO:0000259" key="7">
    <source>
        <dbReference type="Pfam" id="PF04932"/>
    </source>
</evidence>
<feature type="transmembrane region" description="Helical" evidence="6">
    <location>
        <begin position="182"/>
        <end position="199"/>
    </location>
</feature>
<evidence type="ECO:0000313" key="8">
    <source>
        <dbReference type="EMBL" id="SMP40136.1"/>
    </source>
</evidence>
<feature type="transmembrane region" description="Helical" evidence="6">
    <location>
        <begin position="58"/>
        <end position="78"/>
    </location>
</feature>
<dbReference type="GO" id="GO:0016874">
    <property type="term" value="F:ligase activity"/>
    <property type="evidence" value="ECO:0007669"/>
    <property type="project" value="UniProtKB-KW"/>
</dbReference>
<feature type="domain" description="O-antigen ligase-related" evidence="7">
    <location>
        <begin position="281"/>
        <end position="424"/>
    </location>
</feature>
<feature type="transmembrane region" description="Helical" evidence="6">
    <location>
        <begin position="373"/>
        <end position="391"/>
    </location>
</feature>
<feature type="transmembrane region" description="Helical" evidence="6">
    <location>
        <begin position="273"/>
        <end position="289"/>
    </location>
</feature>
<feature type="transmembrane region" description="Helical" evidence="6">
    <location>
        <begin position="568"/>
        <end position="591"/>
    </location>
</feature>
<evidence type="ECO:0000256" key="3">
    <source>
        <dbReference type="ARBA" id="ARBA00022989"/>
    </source>
</evidence>
<evidence type="ECO:0000256" key="6">
    <source>
        <dbReference type="SAM" id="Phobius"/>
    </source>
</evidence>
<comment type="caution">
    <text evidence="8">The sequence shown here is derived from an EMBL/GenBank/DDBJ whole genome shotgun (WGS) entry which is preliminary data.</text>
</comment>
<sequence length="973" mass="107098">MSPLGQDSRASPDPFIRAAINGLSALRFLRSISLWLSAAILVATPLLLAIDFGGVYHWSQYIAAVAILAAAAFALPGLTDSNASSSVKQQTLLIPLGILAGWAWLQATPLPAGWVQWISPGAYAAYAEWLNGLIPGDAASRDYSISVSPLDTSHTASLLAMLLPLSLASSIAFHARGRLQMLLSAIAIAGASVAILGFYRKLDPTADLWIFRPKSNSFAGFVNRNNAALMLNFGLAASLGLMSWRMMALHHIELDDPDFEFNDLFALISDRESFTGLIAGATCIAGLLINGSRGGLVAAMFGLVLAFGYVRPKRGLLSLPILVLVLAVSVAILITPMQLNLESLSRLELLSTEADTLQSDGRLSHWQDGWDAALAYFPGGSGVASYGYAYLPYINMSQSPWFEHADNLWLEMLVETGLVGILVMVLIITLAIIALNRLALSVDPLDQGIRVACWYSLGAVFTSQFFDFGLALPANLFVGVMLLSALISRDIANGGVAAKLALQAHQDVSYGHHETESEYWDDDELPDDNATNPAPEDTPAPQNTTRPLDAKNETTGRKIALRSDTNRWISRTLISCTTVAVITIVIGAMAIPTLREDAFSDSMLYRLKDEYGKWRLNPDSLTQMEDALTERINTRPMPPLYSRLETVQQDRGRLIETTEWKPNTPEEFVSIYKRTHPETRKLPYPPNNNRNQRVQLDSYPHYADAWKTSIAALAKCPLAQQPRTDLLQLAPLMSQAAASQATQTNNAPTETAIQETATTAIQQLLLFYSGAPRRLLTLANEALNRRDWTTAEEGFRMAVSRQPNLARNVMQQYKTHPEIDLNNAIPDSPSALKIAAEIYIKSPNPDPKFLRRALDQIRCEANESLKQRASCEALSGRILFHFESPDEATEHFVQAIQYAPDVPNYRIELIESLLKFDRPADAKSQARLGRNSFPENTRFQKFIDDIAAKERQQLVQPDNGPTIDQDALEDLLN</sequence>
<feature type="transmembrane region" description="Helical" evidence="6">
    <location>
        <begin position="90"/>
        <end position="107"/>
    </location>
</feature>
<feature type="transmembrane region" description="Helical" evidence="6">
    <location>
        <begin position="32"/>
        <end position="52"/>
    </location>
</feature>
<evidence type="ECO:0000256" key="5">
    <source>
        <dbReference type="SAM" id="MobiDB-lite"/>
    </source>
</evidence>
<comment type="subcellular location">
    <subcellularLocation>
        <location evidence="1">Membrane</location>
        <topology evidence="1">Multi-pass membrane protein</topology>
    </subcellularLocation>
</comment>
<protein>
    <submittedName>
        <fullName evidence="8">O-antigen ligase</fullName>
    </submittedName>
</protein>
<dbReference type="InterPro" id="IPR051533">
    <property type="entry name" value="WaaL-like"/>
</dbReference>
<feature type="transmembrane region" description="Helical" evidence="6">
    <location>
        <begin position="465"/>
        <end position="487"/>
    </location>
</feature>
<feature type="transmembrane region" description="Helical" evidence="6">
    <location>
        <begin position="227"/>
        <end position="244"/>
    </location>
</feature>
<dbReference type="EMBL" id="FXUG01000001">
    <property type="protein sequence ID" value="SMP40136.1"/>
    <property type="molecule type" value="Genomic_DNA"/>
</dbReference>
<dbReference type="Pfam" id="PF04932">
    <property type="entry name" value="Wzy_C"/>
    <property type="match status" value="1"/>
</dbReference>
<dbReference type="InterPro" id="IPR007016">
    <property type="entry name" value="O-antigen_ligase-rel_domated"/>
</dbReference>
<keyword evidence="4 6" id="KW-0472">Membrane</keyword>
<name>A0ABY1PP24_9BACT</name>
<evidence type="ECO:0000256" key="4">
    <source>
        <dbReference type="ARBA" id="ARBA00023136"/>
    </source>
</evidence>
<feature type="transmembrane region" description="Helical" evidence="6">
    <location>
        <begin position="412"/>
        <end position="435"/>
    </location>
</feature>